<organism evidence="2 3">
    <name type="scientific">Chiloscyllium punctatum</name>
    <name type="common">Brownbanded bambooshark</name>
    <name type="synonym">Hemiscyllium punctatum</name>
    <dbReference type="NCBI Taxonomy" id="137246"/>
    <lineage>
        <taxon>Eukaryota</taxon>
        <taxon>Metazoa</taxon>
        <taxon>Chordata</taxon>
        <taxon>Craniata</taxon>
        <taxon>Vertebrata</taxon>
        <taxon>Chondrichthyes</taxon>
        <taxon>Elasmobranchii</taxon>
        <taxon>Galeomorphii</taxon>
        <taxon>Galeoidea</taxon>
        <taxon>Orectolobiformes</taxon>
        <taxon>Hemiscylliidae</taxon>
        <taxon>Chiloscyllium</taxon>
    </lineage>
</organism>
<evidence type="ECO:0000256" key="1">
    <source>
        <dbReference type="SAM" id="MobiDB-lite"/>
    </source>
</evidence>
<evidence type="ECO:0000313" key="3">
    <source>
        <dbReference type="Proteomes" id="UP000287033"/>
    </source>
</evidence>
<protein>
    <submittedName>
        <fullName evidence="2">Uncharacterized protein</fullName>
    </submittedName>
</protein>
<accession>A0A401TNB1</accession>
<comment type="caution">
    <text evidence="2">The sequence shown here is derived from an EMBL/GenBank/DDBJ whole genome shotgun (WGS) entry which is preliminary data.</text>
</comment>
<name>A0A401TNB1_CHIPU</name>
<gene>
    <name evidence="2" type="ORF">chiPu_0028057</name>
</gene>
<dbReference type="Proteomes" id="UP000287033">
    <property type="component" value="Unassembled WGS sequence"/>
</dbReference>
<reference evidence="2 3" key="1">
    <citation type="journal article" date="2018" name="Nat. Ecol. Evol.">
        <title>Shark genomes provide insights into elasmobranch evolution and the origin of vertebrates.</title>
        <authorList>
            <person name="Hara Y"/>
            <person name="Yamaguchi K"/>
            <person name="Onimaru K"/>
            <person name="Kadota M"/>
            <person name="Koyanagi M"/>
            <person name="Keeley SD"/>
            <person name="Tatsumi K"/>
            <person name="Tanaka K"/>
            <person name="Motone F"/>
            <person name="Kageyama Y"/>
            <person name="Nozu R"/>
            <person name="Adachi N"/>
            <person name="Nishimura O"/>
            <person name="Nakagawa R"/>
            <person name="Tanegashima C"/>
            <person name="Kiyatake I"/>
            <person name="Matsumoto R"/>
            <person name="Murakumo K"/>
            <person name="Nishida K"/>
            <person name="Terakita A"/>
            <person name="Kuratani S"/>
            <person name="Sato K"/>
            <person name="Hyodo S Kuraku.S."/>
        </authorList>
    </citation>
    <scope>NUCLEOTIDE SEQUENCE [LARGE SCALE GENOMIC DNA]</scope>
</reference>
<evidence type="ECO:0000313" key="2">
    <source>
        <dbReference type="EMBL" id="GCC44125.1"/>
    </source>
</evidence>
<keyword evidence="3" id="KW-1185">Reference proteome</keyword>
<feature type="region of interest" description="Disordered" evidence="1">
    <location>
        <begin position="46"/>
        <end position="68"/>
    </location>
</feature>
<feature type="non-terminal residue" evidence="2">
    <location>
        <position position="68"/>
    </location>
</feature>
<proteinExistence type="predicted"/>
<dbReference type="EMBL" id="BEZZ01121711">
    <property type="protein sequence ID" value="GCC44125.1"/>
    <property type="molecule type" value="Genomic_DNA"/>
</dbReference>
<sequence length="68" mass="7371">MENRADSNIVMISNWAGLVFPSRAPNEIKTDPVQKSALIMLEEHTAQVVSQSPDPEPTRTPDGVEGAP</sequence>
<dbReference type="AlphaFoldDB" id="A0A401TNB1"/>